<feature type="compositionally biased region" description="Polar residues" evidence="2">
    <location>
        <begin position="1"/>
        <end position="24"/>
    </location>
</feature>
<comment type="caution">
    <text evidence="4">The sequence shown here is derived from an EMBL/GenBank/DDBJ whole genome shotgun (WGS) entry which is preliminary data.</text>
</comment>
<feature type="region of interest" description="Disordered" evidence="2">
    <location>
        <begin position="323"/>
        <end position="358"/>
    </location>
</feature>
<dbReference type="SMART" id="SM00755">
    <property type="entry name" value="Grip"/>
    <property type="match status" value="1"/>
</dbReference>
<keyword evidence="1" id="KW-0175">Coiled coil</keyword>
<evidence type="ECO:0000259" key="3">
    <source>
        <dbReference type="PROSITE" id="PS50913"/>
    </source>
</evidence>
<keyword evidence="5" id="KW-1185">Reference proteome</keyword>
<organism evidence="4 5">
    <name type="scientific">Chrysophaeum taylorii</name>
    <dbReference type="NCBI Taxonomy" id="2483200"/>
    <lineage>
        <taxon>Eukaryota</taxon>
        <taxon>Sar</taxon>
        <taxon>Stramenopiles</taxon>
        <taxon>Ochrophyta</taxon>
        <taxon>Pelagophyceae</taxon>
        <taxon>Pelagomonadales</taxon>
        <taxon>Pelagomonadaceae</taxon>
        <taxon>Chrysophaeum</taxon>
    </lineage>
</organism>
<gene>
    <name evidence="4" type="ORF">CTAYLR_005466</name>
</gene>
<dbReference type="EMBL" id="JAQMWT010000139">
    <property type="protein sequence ID" value="KAJ8609475.1"/>
    <property type="molecule type" value="Genomic_DNA"/>
</dbReference>
<evidence type="ECO:0000256" key="1">
    <source>
        <dbReference type="SAM" id="Coils"/>
    </source>
</evidence>
<proteinExistence type="predicted"/>
<feature type="region of interest" description="Disordered" evidence="2">
    <location>
        <begin position="193"/>
        <end position="248"/>
    </location>
</feature>
<feature type="region of interest" description="Disordered" evidence="2">
    <location>
        <begin position="1"/>
        <end position="43"/>
    </location>
</feature>
<accession>A0AAD7UJN1</accession>
<dbReference type="AlphaFoldDB" id="A0AAD7UJN1"/>
<dbReference type="Proteomes" id="UP001230188">
    <property type="component" value="Unassembled WGS sequence"/>
</dbReference>
<reference evidence="4" key="1">
    <citation type="submission" date="2023-01" db="EMBL/GenBank/DDBJ databases">
        <title>Metagenome sequencing of chrysophaentin producing Chrysophaeum taylorii.</title>
        <authorList>
            <person name="Davison J."/>
            <person name="Bewley C."/>
        </authorList>
    </citation>
    <scope>NUCLEOTIDE SEQUENCE</scope>
    <source>
        <strain evidence="4">NIES-1699</strain>
    </source>
</reference>
<evidence type="ECO:0000256" key="2">
    <source>
        <dbReference type="SAM" id="MobiDB-lite"/>
    </source>
</evidence>
<evidence type="ECO:0000313" key="5">
    <source>
        <dbReference type="Proteomes" id="UP001230188"/>
    </source>
</evidence>
<feature type="coiled-coil region" evidence="1">
    <location>
        <begin position="47"/>
        <end position="74"/>
    </location>
</feature>
<dbReference type="PROSITE" id="PS50913">
    <property type="entry name" value="GRIP"/>
    <property type="match status" value="1"/>
</dbReference>
<feature type="compositionally biased region" description="Basic and acidic residues" evidence="2">
    <location>
        <begin position="225"/>
        <end position="248"/>
    </location>
</feature>
<feature type="coiled-coil region" evidence="1">
    <location>
        <begin position="157"/>
        <end position="184"/>
    </location>
</feature>
<feature type="compositionally biased region" description="Basic and acidic residues" evidence="2">
    <location>
        <begin position="193"/>
        <end position="205"/>
    </location>
</feature>
<evidence type="ECO:0000313" key="4">
    <source>
        <dbReference type="EMBL" id="KAJ8609475.1"/>
    </source>
</evidence>
<protein>
    <recommendedName>
        <fullName evidence="3">GRIP domain-containing protein</fullName>
    </recommendedName>
</protein>
<sequence length="420" mass="46451">MSSSASAGNLLLPTTPNGTASSSSPDVRAAAAPPKPRADGGKMQQLLALARERLREQQNELAAREATIAELREALEASSKAPSAAQTTTDVSEAPRRALCHVSEKSLGLSEKGRWLLLEFEEALEWRRFESEARLHDFVRRDPGSEPLEVPEPAMTIDDARDVREKAEQEVAKIADDFRKYRVQAEIQRKQREALHREETARREVLATADKPPETNNNNNSKSASAREAEDRKKLQSRVEELEAENEKLSTDAALAAQWKSRYDAAVDDRDRLQAQVRKLRSAGADSSEYAALARDHDELKREFKNYRAQALKALRAQELTNAGSTASSSGGGPRALDALGDRGASQARRRERTTRTADDSVAKLQYLKNLMLNYLGSSEAKAKEHMERAIVTVLAFSPDEKARIDQAKKATPASTSTFF</sequence>
<dbReference type="Gene3D" id="1.10.220.60">
    <property type="entry name" value="GRIP domain"/>
    <property type="match status" value="1"/>
</dbReference>
<name>A0AAD7UJN1_9STRA</name>
<dbReference type="InterPro" id="IPR000237">
    <property type="entry name" value="GRIP_dom"/>
</dbReference>
<dbReference type="Pfam" id="PF01465">
    <property type="entry name" value="GRIP"/>
    <property type="match status" value="1"/>
</dbReference>
<feature type="domain" description="GRIP" evidence="3">
    <location>
        <begin position="358"/>
        <end position="408"/>
    </location>
</feature>